<dbReference type="AlphaFoldDB" id="A0A2N9J714"/>
<accession>A0A2N9J714</accession>
<reference evidence="1" key="1">
    <citation type="submission" date="2018-02" db="EMBL/GenBank/DDBJ databases">
        <authorList>
            <person name="Cohen D.B."/>
            <person name="Kent A.D."/>
        </authorList>
    </citation>
    <scope>NUCLEOTIDE SEQUENCE</scope>
</reference>
<dbReference type="EMBL" id="OIVN01006398">
    <property type="protein sequence ID" value="SPD32310.1"/>
    <property type="molecule type" value="Genomic_DNA"/>
</dbReference>
<gene>
    <name evidence="1" type="ORF">FSB_LOCUS60192</name>
</gene>
<name>A0A2N9J714_FAGSY</name>
<evidence type="ECO:0000313" key="1">
    <source>
        <dbReference type="EMBL" id="SPD32310.1"/>
    </source>
</evidence>
<sequence length="71" mass="7356">MATWPNRSAICMARPWLAESICDGCSSEVLLEGSSLIDGDGRKVGHGDGVLGSSIALPAPSAPIQSRSFEP</sequence>
<organism evidence="1">
    <name type="scientific">Fagus sylvatica</name>
    <name type="common">Beechnut</name>
    <dbReference type="NCBI Taxonomy" id="28930"/>
    <lineage>
        <taxon>Eukaryota</taxon>
        <taxon>Viridiplantae</taxon>
        <taxon>Streptophyta</taxon>
        <taxon>Embryophyta</taxon>
        <taxon>Tracheophyta</taxon>
        <taxon>Spermatophyta</taxon>
        <taxon>Magnoliopsida</taxon>
        <taxon>eudicotyledons</taxon>
        <taxon>Gunneridae</taxon>
        <taxon>Pentapetalae</taxon>
        <taxon>rosids</taxon>
        <taxon>fabids</taxon>
        <taxon>Fagales</taxon>
        <taxon>Fagaceae</taxon>
        <taxon>Fagus</taxon>
    </lineage>
</organism>
<proteinExistence type="predicted"/>
<protein>
    <submittedName>
        <fullName evidence="1">Uncharacterized protein</fullName>
    </submittedName>
</protein>